<evidence type="ECO:0008006" key="5">
    <source>
        <dbReference type="Google" id="ProtNLM"/>
    </source>
</evidence>
<name>A0A0J6GTX4_PSETA</name>
<reference evidence="2 4" key="2">
    <citation type="submission" date="2016-10" db="EMBL/GenBank/DDBJ databases">
        <authorList>
            <person name="Varghese N."/>
            <person name="Submissions S."/>
        </authorList>
    </citation>
    <scope>NUCLEOTIDE SEQUENCE [LARGE SCALE GENOMIC DNA]</scope>
    <source>
        <strain evidence="2 4">BS3652</strain>
    </source>
</reference>
<dbReference type="RefSeq" id="WP_048378516.1">
    <property type="nucleotide sequence ID" value="NZ_FNRS01000001.1"/>
</dbReference>
<evidence type="ECO:0000313" key="4">
    <source>
        <dbReference type="Proteomes" id="UP000183155"/>
    </source>
</evidence>
<gene>
    <name evidence="2" type="ORF">SAMN04490203_3860</name>
    <name evidence="1" type="ORF">TU78_04000</name>
</gene>
<accession>A0A0J6GTX4</accession>
<dbReference type="PATRIC" id="fig|47884.3.peg.1197"/>
<comment type="caution">
    <text evidence="1">The sequence shown here is derived from an EMBL/GenBank/DDBJ whole genome shotgun (WGS) entry which is preliminary data.</text>
</comment>
<evidence type="ECO:0000313" key="3">
    <source>
        <dbReference type="Proteomes" id="UP000036395"/>
    </source>
</evidence>
<dbReference type="STRING" id="47884.SAMN04490203_3860"/>
<dbReference type="OrthoDB" id="7013311at2"/>
<dbReference type="Proteomes" id="UP000036395">
    <property type="component" value="Unassembled WGS sequence"/>
</dbReference>
<sequence length="198" mass="22576">MRDALNWARWWADGWRHAHPDWLSCAFPGLSVEQAQTLLLHPHVDLGKAFAIPPCLPCKPNPVVLHIALAQPAQRDFILALVNHTCRPLLPSRLNTEQQRWCLRLAKALQPHAWLRQTDDALQLLQAWVEPPIWQRIRLGFDCPRVKALEQSPPLSLTISPIKLQALWQAVVWRANLPSQDLTTVHTKAQDHALSTQD</sequence>
<protein>
    <recommendedName>
        <fullName evidence="5">Type III secretion protein</fullName>
    </recommendedName>
</protein>
<organism evidence="1 3">
    <name type="scientific">Pseudomonas taetrolens</name>
    <dbReference type="NCBI Taxonomy" id="47884"/>
    <lineage>
        <taxon>Bacteria</taxon>
        <taxon>Pseudomonadati</taxon>
        <taxon>Pseudomonadota</taxon>
        <taxon>Gammaproteobacteria</taxon>
        <taxon>Pseudomonadales</taxon>
        <taxon>Pseudomonadaceae</taxon>
        <taxon>Pseudomonas</taxon>
    </lineage>
</organism>
<reference evidence="1 3" key="1">
    <citation type="submission" date="2015-02" db="EMBL/GenBank/DDBJ databases">
        <title>Pseudomonas helleri sp. nov. and Pseudomonas weihenstephanensis sp. nov., isolated from raw cows milk.</title>
        <authorList>
            <person name="von Neubeck M."/>
            <person name="Huptas C."/>
            <person name="Wenning M."/>
            <person name="Scherer S."/>
        </authorList>
    </citation>
    <scope>NUCLEOTIDE SEQUENCE [LARGE SCALE GENOMIC DNA]</scope>
    <source>
        <strain evidence="1 3">DSM 21104</strain>
    </source>
</reference>
<proteinExistence type="predicted"/>
<dbReference type="EMBL" id="JYLA01000002">
    <property type="protein sequence ID" value="KMM85793.1"/>
    <property type="molecule type" value="Genomic_DNA"/>
</dbReference>
<evidence type="ECO:0000313" key="1">
    <source>
        <dbReference type="EMBL" id="KMM85793.1"/>
    </source>
</evidence>
<evidence type="ECO:0000313" key="2">
    <source>
        <dbReference type="EMBL" id="SED12040.1"/>
    </source>
</evidence>
<dbReference type="Proteomes" id="UP000183155">
    <property type="component" value="Unassembled WGS sequence"/>
</dbReference>
<dbReference type="AlphaFoldDB" id="A0A0J6GTX4"/>
<keyword evidence="4" id="KW-1185">Reference proteome</keyword>
<dbReference type="EMBL" id="FNRS01000001">
    <property type="protein sequence ID" value="SED12040.1"/>
    <property type="molecule type" value="Genomic_DNA"/>
</dbReference>